<evidence type="ECO:0000256" key="8">
    <source>
        <dbReference type="ARBA" id="ARBA00023136"/>
    </source>
</evidence>
<feature type="transmembrane region" description="Helical" evidence="11">
    <location>
        <begin position="57"/>
        <end position="75"/>
    </location>
</feature>
<dbReference type="InterPro" id="IPR006153">
    <property type="entry name" value="Cation/H_exchanger_TM"/>
</dbReference>
<proteinExistence type="predicted"/>
<dbReference type="GO" id="GO:0051453">
    <property type="term" value="P:regulation of intracellular pH"/>
    <property type="evidence" value="ECO:0007669"/>
    <property type="project" value="TreeGrafter"/>
</dbReference>
<protein>
    <submittedName>
        <fullName evidence="13">Cation:proton antiporter</fullName>
    </submittedName>
</protein>
<keyword evidence="2" id="KW-0813">Transport</keyword>
<feature type="transmembrane region" description="Helical" evidence="11">
    <location>
        <begin position="301"/>
        <end position="326"/>
    </location>
</feature>
<evidence type="ECO:0000256" key="7">
    <source>
        <dbReference type="ARBA" id="ARBA00023065"/>
    </source>
</evidence>
<keyword evidence="8 11" id="KW-0472">Membrane</keyword>
<feature type="transmembrane region" description="Helical" evidence="11">
    <location>
        <begin position="6"/>
        <end position="24"/>
    </location>
</feature>
<evidence type="ECO:0000313" key="14">
    <source>
        <dbReference type="Proteomes" id="UP000636458"/>
    </source>
</evidence>
<reference evidence="13" key="1">
    <citation type="submission" date="2021-01" db="EMBL/GenBank/DDBJ databases">
        <title>Lacisediminihabitans sp. nov. strain G11-30, isolated from Antarctic Soil.</title>
        <authorList>
            <person name="Li J."/>
        </authorList>
    </citation>
    <scope>NUCLEOTIDE SEQUENCE</scope>
    <source>
        <strain evidence="13">G11-30</strain>
    </source>
</reference>
<dbReference type="GO" id="GO:0005886">
    <property type="term" value="C:plasma membrane"/>
    <property type="evidence" value="ECO:0007669"/>
    <property type="project" value="UniProtKB-SubCell"/>
</dbReference>
<keyword evidence="9" id="KW-0739">Sodium transport</keyword>
<feature type="transmembrane region" description="Helical" evidence="11">
    <location>
        <begin position="211"/>
        <end position="227"/>
    </location>
</feature>
<comment type="subcellular location">
    <subcellularLocation>
        <location evidence="1">Cell membrane</location>
        <topology evidence="1">Multi-pass membrane protein</topology>
    </subcellularLocation>
</comment>
<dbReference type="EMBL" id="JAEPES010000005">
    <property type="protein sequence ID" value="MBK4348788.1"/>
    <property type="molecule type" value="Genomic_DNA"/>
</dbReference>
<evidence type="ECO:0000256" key="3">
    <source>
        <dbReference type="ARBA" id="ARBA00022475"/>
    </source>
</evidence>
<sequence length="565" mass="60632">MNHVEIISWIVAFVLVTVAMTGLGRRIGWPTPLILVALGGIASFIPGVPSITIDPDLILYGLLPPLLFAAARNTYLADIRQRRDSILVISIGTVAATVVVVGFTASLILPTIGLAAAFAFAAVIAPTDTVAVTAVAHRMGLPRRAITILEGESLLNDAAALVALNAALLALTGSFTPLALAGNVVLAVAGGVVVGGIVGWLTALVRARIRVAVLDTSLALITPYLAFLAAQAIHGSGILAVVIAGLYLGYLSPKIQTAECRSAELANWRTVQFILENAVFLFIGLNLSSAVSGVSLAGYGLWSAVGICATILLALVAARFAFVYAVAWFFRMGPRRLRDQHVQWKSAFIVSSVSVRGVVTLAAAFLLPPETPDRALLQFLAFVVVVATISGSALLPAVIRLARVSPPDSIQEQMEWRSLLAEVRAAGVDALESELTDNDDVRVISQLRAGETLVQESLDRQLANPDEESLLASYERLRRRMIRAEWYATIKARAEGRFPETAVIKVLEVIDAEEAALRAFELEGQGSSSPVRRSRSWATAFFSRVQRTPPSTNRLNTRQRDKRHR</sequence>
<gene>
    <name evidence="13" type="ORF">IV501_14200</name>
</gene>
<dbReference type="Pfam" id="PF00999">
    <property type="entry name" value="Na_H_Exchanger"/>
    <property type="match status" value="1"/>
</dbReference>
<keyword evidence="14" id="KW-1185">Reference proteome</keyword>
<dbReference type="PANTHER" id="PTHR10110:SF86">
    <property type="entry name" value="SODIUM_HYDROGEN EXCHANGER 7"/>
    <property type="match status" value="1"/>
</dbReference>
<evidence type="ECO:0000256" key="1">
    <source>
        <dbReference type="ARBA" id="ARBA00004651"/>
    </source>
</evidence>
<comment type="caution">
    <text evidence="13">The sequence shown here is derived from an EMBL/GenBank/DDBJ whole genome shotgun (WGS) entry which is preliminary data.</text>
</comment>
<feature type="transmembrane region" description="Helical" evidence="11">
    <location>
        <begin position="233"/>
        <end position="252"/>
    </location>
</feature>
<keyword evidence="3" id="KW-1003">Cell membrane</keyword>
<evidence type="ECO:0000256" key="4">
    <source>
        <dbReference type="ARBA" id="ARBA00022692"/>
    </source>
</evidence>
<evidence type="ECO:0000256" key="5">
    <source>
        <dbReference type="ARBA" id="ARBA00022989"/>
    </source>
</evidence>
<feature type="transmembrane region" description="Helical" evidence="11">
    <location>
        <begin position="87"/>
        <end position="109"/>
    </location>
</feature>
<feature type="transmembrane region" description="Helical" evidence="11">
    <location>
        <begin position="115"/>
        <end position="137"/>
    </location>
</feature>
<evidence type="ECO:0000256" key="11">
    <source>
        <dbReference type="SAM" id="Phobius"/>
    </source>
</evidence>
<keyword evidence="5 11" id="KW-1133">Transmembrane helix</keyword>
<dbReference type="AlphaFoldDB" id="A0A934STN9"/>
<feature type="transmembrane region" description="Helical" evidence="11">
    <location>
        <begin position="184"/>
        <end position="204"/>
    </location>
</feature>
<dbReference type="InterPro" id="IPR018422">
    <property type="entry name" value="Cation/H_exchanger_CPA1"/>
</dbReference>
<keyword evidence="7" id="KW-0406">Ion transport</keyword>
<keyword evidence="6" id="KW-0915">Sodium</keyword>
<keyword evidence="4 11" id="KW-0812">Transmembrane</keyword>
<feature type="domain" description="Cation/H+ exchanger transmembrane" evidence="12">
    <location>
        <begin position="16"/>
        <end position="395"/>
    </location>
</feature>
<evidence type="ECO:0000256" key="9">
    <source>
        <dbReference type="ARBA" id="ARBA00023201"/>
    </source>
</evidence>
<evidence type="ECO:0000259" key="12">
    <source>
        <dbReference type="Pfam" id="PF00999"/>
    </source>
</evidence>
<feature type="transmembrane region" description="Helical" evidence="11">
    <location>
        <begin position="347"/>
        <end position="367"/>
    </location>
</feature>
<feature type="transmembrane region" description="Helical" evidence="11">
    <location>
        <begin position="158"/>
        <end position="178"/>
    </location>
</feature>
<name>A0A934STN9_9MICO</name>
<feature type="transmembrane region" description="Helical" evidence="11">
    <location>
        <begin position="273"/>
        <end position="295"/>
    </location>
</feature>
<dbReference type="GO" id="GO:0015385">
    <property type="term" value="F:sodium:proton antiporter activity"/>
    <property type="evidence" value="ECO:0007669"/>
    <property type="project" value="InterPro"/>
</dbReference>
<dbReference type="RefSeq" id="WP_200557029.1">
    <property type="nucleotide sequence ID" value="NZ_JAEPES010000005.1"/>
</dbReference>
<feature type="region of interest" description="Disordered" evidence="10">
    <location>
        <begin position="545"/>
        <end position="565"/>
    </location>
</feature>
<feature type="transmembrane region" description="Helical" evidence="11">
    <location>
        <begin position="31"/>
        <end position="51"/>
    </location>
</feature>
<evidence type="ECO:0000256" key="2">
    <source>
        <dbReference type="ARBA" id="ARBA00022448"/>
    </source>
</evidence>
<dbReference type="GO" id="GO:0098719">
    <property type="term" value="P:sodium ion import across plasma membrane"/>
    <property type="evidence" value="ECO:0007669"/>
    <property type="project" value="TreeGrafter"/>
</dbReference>
<feature type="compositionally biased region" description="Polar residues" evidence="10">
    <location>
        <begin position="545"/>
        <end position="556"/>
    </location>
</feature>
<organism evidence="13 14">
    <name type="scientific">Lacisediminihabitans changchengi</name>
    <dbReference type="NCBI Taxonomy" id="2787634"/>
    <lineage>
        <taxon>Bacteria</taxon>
        <taxon>Bacillati</taxon>
        <taxon>Actinomycetota</taxon>
        <taxon>Actinomycetes</taxon>
        <taxon>Micrococcales</taxon>
        <taxon>Microbacteriaceae</taxon>
        <taxon>Lacisediminihabitans</taxon>
    </lineage>
</organism>
<dbReference type="Gene3D" id="6.10.140.1330">
    <property type="match status" value="1"/>
</dbReference>
<accession>A0A934STN9</accession>
<evidence type="ECO:0000256" key="6">
    <source>
        <dbReference type="ARBA" id="ARBA00023053"/>
    </source>
</evidence>
<dbReference type="GO" id="GO:0015386">
    <property type="term" value="F:potassium:proton antiporter activity"/>
    <property type="evidence" value="ECO:0007669"/>
    <property type="project" value="TreeGrafter"/>
</dbReference>
<evidence type="ECO:0000256" key="10">
    <source>
        <dbReference type="SAM" id="MobiDB-lite"/>
    </source>
</evidence>
<evidence type="ECO:0000313" key="13">
    <source>
        <dbReference type="EMBL" id="MBK4348788.1"/>
    </source>
</evidence>
<dbReference type="Proteomes" id="UP000636458">
    <property type="component" value="Unassembled WGS sequence"/>
</dbReference>
<dbReference type="PANTHER" id="PTHR10110">
    <property type="entry name" value="SODIUM/HYDROGEN EXCHANGER"/>
    <property type="match status" value="1"/>
</dbReference>
<feature type="transmembrane region" description="Helical" evidence="11">
    <location>
        <begin position="379"/>
        <end position="399"/>
    </location>
</feature>